<protein>
    <recommendedName>
        <fullName evidence="3">Wadjet protein JetD C-terminal domain-containing protein</fullName>
    </recommendedName>
</protein>
<name>U3CCK3_9VIBR</name>
<proteinExistence type="predicted"/>
<dbReference type="eggNOG" id="ENOG50323BS">
    <property type="taxonomic scope" value="Bacteria"/>
</dbReference>
<dbReference type="EMBL" id="BATM01000008">
    <property type="protein sequence ID" value="GAD79034.1"/>
    <property type="molecule type" value="Genomic_DNA"/>
</dbReference>
<accession>U3CCK3</accession>
<comment type="caution">
    <text evidence="1">The sequence shown here is derived from an EMBL/GenBank/DDBJ whole genome shotgun (WGS) entry which is preliminary data.</text>
</comment>
<evidence type="ECO:0008006" key="3">
    <source>
        <dbReference type="Google" id="ProtNLM"/>
    </source>
</evidence>
<reference evidence="1 2" key="1">
    <citation type="submission" date="2013-09" db="EMBL/GenBank/DDBJ databases">
        <title>Whole genome shotgun sequence of Vibrio ezurae NBRC 102218.</title>
        <authorList>
            <person name="Yoshida I."/>
            <person name="Hosoyama A."/>
            <person name="Numata M."/>
            <person name="Hashimoto M."/>
            <person name="Hosoyama Y."/>
            <person name="Tsuchikane K."/>
            <person name="Noguchi M."/>
            <person name="Hirakata S."/>
            <person name="Ichikawa N."/>
            <person name="Ohji S."/>
            <person name="Yamazoe A."/>
            <person name="Fujita N."/>
        </authorList>
    </citation>
    <scope>NUCLEOTIDE SEQUENCE [LARGE SCALE GENOMIC DNA]</scope>
    <source>
        <strain evidence="1 2">NBRC 102218</strain>
    </source>
</reference>
<evidence type="ECO:0000313" key="1">
    <source>
        <dbReference type="EMBL" id="GAD79034.1"/>
    </source>
</evidence>
<dbReference type="Proteomes" id="UP000016562">
    <property type="component" value="Unassembled WGS sequence"/>
</dbReference>
<sequence length="271" mass="31220">MKGFGHTEMKLNRYLNKISQGGMINLEHFLKSLPFSDINEWRKIYRATRFKNGYQMEILDEERHHALFEPEVSNRVEASNLGRSHDFPSNFAHVLVLNLSTKSQIPFVVVSDSNGYKTHGKLIGKRAVLIENIENFYRYREFLELIGHSLLAENSDIIFGAGNQICDYLNRPFLSTYDEIYCAQDVELGGLTVYGTLKKSFPQCEWLAPVDWDLFQNKFKLKPKNAVHLAKAIELARNLGLDSEADLMNKTRLFLEQEALLPEIRQDSTDV</sequence>
<evidence type="ECO:0000313" key="2">
    <source>
        <dbReference type="Proteomes" id="UP000016562"/>
    </source>
</evidence>
<gene>
    <name evidence="1" type="ORF">VEZ01S_08_00700</name>
</gene>
<organism evidence="1 2">
    <name type="scientific">Vibrio ezurae NBRC 102218</name>
    <dbReference type="NCBI Taxonomy" id="1219080"/>
    <lineage>
        <taxon>Bacteria</taxon>
        <taxon>Pseudomonadati</taxon>
        <taxon>Pseudomonadota</taxon>
        <taxon>Gammaproteobacteria</taxon>
        <taxon>Vibrionales</taxon>
        <taxon>Vibrionaceae</taxon>
        <taxon>Vibrio</taxon>
    </lineage>
</organism>
<dbReference type="AlphaFoldDB" id="U3CCK3"/>
<keyword evidence="2" id="KW-1185">Reference proteome</keyword>
<dbReference type="STRING" id="1219080.VEZ01S_08_00700"/>